<dbReference type="KEGG" id="saqi:AXG55_05125"/>
<sequence length="151" mass="17962">MKKFFILALLFWYHSYAQSENVIDKNKEIILNTFKEVLIKENSKISFSQNNCYNSLCNVNIIENNKIIKNLSINSKINKLNDKIKYQINIFNYKNTENKDYTVVCSKNNDCKFFNGKKSQEIDEAYEIDILNGKTTFPYFNLFDYATFFKF</sequence>
<dbReference type="AlphaFoldDB" id="A0A1L4CZF1"/>
<dbReference type="Proteomes" id="UP000184731">
    <property type="component" value="Chromosome"/>
</dbReference>
<keyword evidence="2" id="KW-1185">Reference proteome</keyword>
<dbReference type="EMBL" id="CP017834">
    <property type="protein sequence ID" value="APJ03317.1"/>
    <property type="molecule type" value="Genomic_DNA"/>
</dbReference>
<proteinExistence type="predicted"/>
<evidence type="ECO:0000313" key="1">
    <source>
        <dbReference type="EMBL" id="APJ03317.1"/>
    </source>
</evidence>
<reference evidence="1 2" key="1">
    <citation type="submission" date="2016-10" db="EMBL/GenBank/DDBJ databases">
        <title>Silvanigrella aquatica sp. nov., isolated from a freshwater lake located in the Black Forest, Germany, description of Silvanigrellaceae fam. nov., Silvanigrellales ord. nov., reclassification of the order Bdellovibrionales in the class Oligoflexia, reclassification of the families Bacteriovoracaceae and Halobacteriovoraceae in the new order Bacteriovoracales ord. nov., and reclassification of the family Pseudobacteriovoracaceae in the order Oligoflexiales.</title>
        <authorList>
            <person name="Hahn M.W."/>
            <person name="Schmidt J."/>
            <person name="Koll U."/>
            <person name="Rohde M."/>
            <person name="Verbag S."/>
            <person name="Pitt A."/>
            <person name="Nakai R."/>
            <person name="Naganuma T."/>
            <person name="Lang E."/>
        </authorList>
    </citation>
    <scope>NUCLEOTIDE SEQUENCE [LARGE SCALE GENOMIC DNA]</scope>
    <source>
        <strain evidence="1 2">MWH-Nonnen-W8red</strain>
    </source>
</reference>
<name>A0A1L4CZF1_9BACT</name>
<protein>
    <submittedName>
        <fullName evidence="1">Uncharacterized protein</fullName>
    </submittedName>
</protein>
<dbReference type="RefSeq" id="WP_148697049.1">
    <property type="nucleotide sequence ID" value="NZ_CP017834.1"/>
</dbReference>
<accession>A0A1L4CZF1</accession>
<gene>
    <name evidence="1" type="ORF">AXG55_05125</name>
</gene>
<evidence type="ECO:0000313" key="2">
    <source>
        <dbReference type="Proteomes" id="UP000184731"/>
    </source>
</evidence>
<organism evidence="1 2">
    <name type="scientific">Silvanigrella aquatica</name>
    <dbReference type="NCBI Taxonomy" id="1915309"/>
    <lineage>
        <taxon>Bacteria</taxon>
        <taxon>Pseudomonadati</taxon>
        <taxon>Bdellovibrionota</taxon>
        <taxon>Oligoflexia</taxon>
        <taxon>Silvanigrellales</taxon>
        <taxon>Silvanigrellaceae</taxon>
        <taxon>Silvanigrella</taxon>
    </lineage>
</organism>